<evidence type="ECO:0000313" key="1">
    <source>
        <dbReference type="EMBL" id="KAK9175295.1"/>
    </source>
</evidence>
<accession>A0AAP0Q8E0</accession>
<sequence>MCCLALVSGHGSLAMGLSTLVSHRGSALSLLCRLCSLDVESPSILTVDCISRLASTLLPQLQWLLAAVVKL</sequence>
<organism evidence="1 2">
    <name type="scientific">Citrus x changshan-huyou</name>
    <dbReference type="NCBI Taxonomy" id="2935761"/>
    <lineage>
        <taxon>Eukaryota</taxon>
        <taxon>Viridiplantae</taxon>
        <taxon>Streptophyta</taxon>
        <taxon>Embryophyta</taxon>
        <taxon>Tracheophyta</taxon>
        <taxon>Spermatophyta</taxon>
        <taxon>Magnoliopsida</taxon>
        <taxon>eudicotyledons</taxon>
        <taxon>Gunneridae</taxon>
        <taxon>Pentapetalae</taxon>
        <taxon>rosids</taxon>
        <taxon>malvids</taxon>
        <taxon>Sapindales</taxon>
        <taxon>Rutaceae</taxon>
        <taxon>Aurantioideae</taxon>
        <taxon>Citrus</taxon>
    </lineage>
</organism>
<comment type="caution">
    <text evidence="1">The sequence shown here is derived from an EMBL/GenBank/DDBJ whole genome shotgun (WGS) entry which is preliminary data.</text>
</comment>
<keyword evidence="2" id="KW-1185">Reference proteome</keyword>
<proteinExistence type="predicted"/>
<dbReference type="Proteomes" id="UP001428341">
    <property type="component" value="Unassembled WGS sequence"/>
</dbReference>
<reference evidence="1 2" key="1">
    <citation type="submission" date="2024-05" db="EMBL/GenBank/DDBJ databases">
        <title>Haplotype-resolved chromosome-level genome assembly of Huyou (Citrus changshanensis).</title>
        <authorList>
            <person name="Miao C."/>
            <person name="Chen W."/>
            <person name="Wu Y."/>
            <person name="Wang L."/>
            <person name="Zhao S."/>
            <person name="Grierson D."/>
            <person name="Xu C."/>
            <person name="Chen K."/>
        </authorList>
    </citation>
    <scope>NUCLEOTIDE SEQUENCE [LARGE SCALE GENOMIC DNA]</scope>
    <source>
        <strain evidence="1">01-14</strain>
        <tissue evidence="1">Leaf</tissue>
    </source>
</reference>
<protein>
    <submittedName>
        <fullName evidence="1">Uncharacterized protein</fullName>
    </submittedName>
</protein>
<name>A0AAP0Q8E0_9ROSI</name>
<dbReference type="EMBL" id="JBCGBO010000025">
    <property type="protein sequence ID" value="KAK9175295.1"/>
    <property type="molecule type" value="Genomic_DNA"/>
</dbReference>
<gene>
    <name evidence="1" type="ORF">WN944_027301</name>
</gene>
<dbReference type="AlphaFoldDB" id="A0AAP0Q8E0"/>
<evidence type="ECO:0000313" key="2">
    <source>
        <dbReference type="Proteomes" id="UP001428341"/>
    </source>
</evidence>